<comment type="catalytic activity">
    <reaction evidence="3">
        <text>6-(2-amino-2-carboxyethyl)-7,8-dioxo-1,2,3,4,7,8-hexahydroquinoline-2,4-dicarboxylate + 3 O2 = pyrroloquinoline quinone + 2 H2O2 + 2 H2O + H(+)</text>
        <dbReference type="Rhea" id="RHEA:10692"/>
        <dbReference type="ChEBI" id="CHEBI:15377"/>
        <dbReference type="ChEBI" id="CHEBI:15378"/>
        <dbReference type="ChEBI" id="CHEBI:15379"/>
        <dbReference type="ChEBI" id="CHEBI:16240"/>
        <dbReference type="ChEBI" id="CHEBI:58442"/>
        <dbReference type="ChEBI" id="CHEBI:58778"/>
        <dbReference type="EC" id="1.3.3.11"/>
    </reaction>
</comment>
<name>A0A931HYQ4_9HYPH</name>
<dbReference type="NCBIfam" id="TIGR02111">
    <property type="entry name" value="PQQ_syn_pqqC"/>
    <property type="match status" value="1"/>
</dbReference>
<dbReference type="Gene3D" id="1.20.910.10">
    <property type="entry name" value="Heme oxygenase-like"/>
    <property type="match status" value="1"/>
</dbReference>
<comment type="pathway">
    <text evidence="3">Cofactor biosynthesis; pyrroloquinoline quinone biosynthesis.</text>
</comment>
<dbReference type="InterPro" id="IPR039068">
    <property type="entry name" value="PqqC-like"/>
</dbReference>
<comment type="similarity">
    <text evidence="3">Belongs to the PqqC family.</text>
</comment>
<keyword evidence="1 3" id="KW-0884">PQQ biosynthesis</keyword>
<dbReference type="PANTHER" id="PTHR40279:SF3">
    <property type="entry name" value="4-AMINOBENZOATE SYNTHASE"/>
    <property type="match status" value="1"/>
</dbReference>
<gene>
    <name evidence="3 5" type="primary">pqqC</name>
    <name evidence="5" type="ORF">I5731_02905</name>
</gene>
<keyword evidence="2 3" id="KW-0560">Oxidoreductase</keyword>
<dbReference type="InterPro" id="IPR016084">
    <property type="entry name" value="Haem_Oase-like_multi-hlx"/>
</dbReference>
<dbReference type="EC" id="1.3.3.11" evidence="3"/>
<proteinExistence type="inferred from homology"/>
<sequence length="264" mass="30041">MGNRLRRHGDRAMTRPMTPDELEAALRKIGAERYHSLHPFHDRLHGGHCTREQVQAWALNRYCYQSAIPRKDAALIARCDDRDLRREWLHRITDHDGLEGEEGGIERWLVLTDGLGFDRDYVISRKGALPTTKFAVEAYVNFVREKTMLEAVASSLTELFAPNLHKQRISGMLESYDFITEKVVAYFRRRLDQAPRDAGFALDYVKTHAKTVEQQQAALGALTFKTEVLWSQLDALYFAYVEPGLPAPGAWRPGEGMAKIEAAA</sequence>
<dbReference type="Proteomes" id="UP000631694">
    <property type="component" value="Unassembled WGS sequence"/>
</dbReference>
<dbReference type="HAMAP" id="MF_00654">
    <property type="entry name" value="PQQ_syn_PqqC"/>
    <property type="match status" value="1"/>
</dbReference>
<dbReference type="InterPro" id="IPR011845">
    <property type="entry name" value="PqqC"/>
</dbReference>
<accession>A0A931HYQ4</accession>
<evidence type="ECO:0000259" key="4">
    <source>
        <dbReference type="Pfam" id="PF03070"/>
    </source>
</evidence>
<evidence type="ECO:0000256" key="1">
    <source>
        <dbReference type="ARBA" id="ARBA00022905"/>
    </source>
</evidence>
<dbReference type="InterPro" id="IPR004305">
    <property type="entry name" value="Thiaminase-2/PQQC"/>
</dbReference>
<dbReference type="EMBL" id="JADZLT010000040">
    <property type="protein sequence ID" value="MBH0236760.1"/>
    <property type="molecule type" value="Genomic_DNA"/>
</dbReference>
<feature type="domain" description="Thiaminase-2/PQQC" evidence="4">
    <location>
        <begin position="24"/>
        <end position="234"/>
    </location>
</feature>
<dbReference type="PANTHER" id="PTHR40279">
    <property type="entry name" value="PQQC-LIKE PROTEIN"/>
    <property type="match status" value="1"/>
</dbReference>
<dbReference type="GO" id="GO:0033732">
    <property type="term" value="F:pyrroloquinoline-quinone synthase activity"/>
    <property type="evidence" value="ECO:0007669"/>
    <property type="project" value="UniProtKB-EC"/>
</dbReference>
<comment type="caution">
    <text evidence="5">The sequence shown here is derived from an EMBL/GenBank/DDBJ whole genome shotgun (WGS) entry which is preliminary data.</text>
</comment>
<comment type="function">
    <text evidence="3">Ring cyclization and eight-electron oxidation of 3a-(2-amino-2-carboxyethyl)-4,5-dioxo-4,5,6,7,8,9-hexahydroquinoline-7,9-dicarboxylic-acid to PQQ.</text>
</comment>
<evidence type="ECO:0000256" key="2">
    <source>
        <dbReference type="ARBA" id="ARBA00023002"/>
    </source>
</evidence>
<keyword evidence="6" id="KW-1185">Reference proteome</keyword>
<organism evidence="5 6">
    <name type="scientific">Methylobrevis albus</name>
    <dbReference type="NCBI Taxonomy" id="2793297"/>
    <lineage>
        <taxon>Bacteria</taxon>
        <taxon>Pseudomonadati</taxon>
        <taxon>Pseudomonadota</taxon>
        <taxon>Alphaproteobacteria</taxon>
        <taxon>Hyphomicrobiales</taxon>
        <taxon>Pleomorphomonadaceae</taxon>
        <taxon>Methylobrevis</taxon>
    </lineage>
</organism>
<dbReference type="Pfam" id="PF03070">
    <property type="entry name" value="TENA_THI-4"/>
    <property type="match status" value="1"/>
</dbReference>
<evidence type="ECO:0000313" key="5">
    <source>
        <dbReference type="EMBL" id="MBH0236760.1"/>
    </source>
</evidence>
<reference evidence="5" key="1">
    <citation type="submission" date="2020-12" db="EMBL/GenBank/DDBJ databases">
        <title>Methylobrevis albus sp. nov., isolated from fresh water lack sediment.</title>
        <authorList>
            <person name="Zou Q."/>
        </authorList>
    </citation>
    <scope>NUCLEOTIDE SEQUENCE</scope>
    <source>
        <strain evidence="5">L22</strain>
    </source>
</reference>
<evidence type="ECO:0000256" key="3">
    <source>
        <dbReference type="HAMAP-Rule" id="MF_00654"/>
    </source>
</evidence>
<protein>
    <recommendedName>
        <fullName evidence="3">Pyrroloquinoline-quinone synthase</fullName>
        <ecNumber evidence="3">1.3.3.11</ecNumber>
    </recommendedName>
    <alternativeName>
        <fullName evidence="3">Coenzyme PQQ synthesis protein C</fullName>
    </alternativeName>
    <alternativeName>
        <fullName evidence="3">Pyrroloquinoline quinone biosynthesis protein C</fullName>
    </alternativeName>
</protein>
<dbReference type="AlphaFoldDB" id="A0A931HYQ4"/>
<dbReference type="SUPFAM" id="SSF48613">
    <property type="entry name" value="Heme oxygenase-like"/>
    <property type="match status" value="1"/>
</dbReference>
<dbReference type="GO" id="GO:0018189">
    <property type="term" value="P:pyrroloquinoline quinone biosynthetic process"/>
    <property type="evidence" value="ECO:0007669"/>
    <property type="project" value="UniProtKB-UniRule"/>
</dbReference>
<evidence type="ECO:0000313" key="6">
    <source>
        <dbReference type="Proteomes" id="UP000631694"/>
    </source>
</evidence>